<name>A0A1V6TIR6_9EURO</name>
<keyword evidence="5" id="KW-0560">Oxidoreductase</keyword>
<feature type="domain" description="Alcohol dehydrogenase-like N-terminal" evidence="9">
    <location>
        <begin position="34"/>
        <end position="141"/>
    </location>
</feature>
<keyword evidence="11" id="KW-1185">Reference proteome</keyword>
<evidence type="ECO:0000256" key="2">
    <source>
        <dbReference type="ARBA" id="ARBA00008072"/>
    </source>
</evidence>
<evidence type="ECO:0000256" key="1">
    <source>
        <dbReference type="ARBA" id="ARBA00001947"/>
    </source>
</evidence>
<dbReference type="GO" id="GO:0008270">
    <property type="term" value="F:zinc ion binding"/>
    <property type="evidence" value="ECO:0007669"/>
    <property type="project" value="InterPro"/>
</dbReference>
<dbReference type="InterPro" id="IPR013149">
    <property type="entry name" value="ADH-like_C"/>
</dbReference>
<proteinExistence type="inferred from homology"/>
<comment type="caution">
    <text evidence="10">The sequence shown here is derived from an EMBL/GenBank/DDBJ whole genome shotgun (WGS) entry which is preliminary data.</text>
</comment>
<dbReference type="Proteomes" id="UP000191285">
    <property type="component" value="Unassembled WGS sequence"/>
</dbReference>
<dbReference type="PANTHER" id="PTHR42813:SF3">
    <property type="entry name" value="GLUTATHIONE-INDEPENDENT FORMALDEHYDE DEHYDROGENASE"/>
    <property type="match status" value="1"/>
</dbReference>
<evidence type="ECO:0000256" key="6">
    <source>
        <dbReference type="ARBA" id="ARBA00023027"/>
    </source>
</evidence>
<dbReference type="InterPro" id="IPR011032">
    <property type="entry name" value="GroES-like_sf"/>
</dbReference>
<evidence type="ECO:0000259" key="8">
    <source>
        <dbReference type="Pfam" id="PF00107"/>
    </source>
</evidence>
<dbReference type="CDD" id="cd08282">
    <property type="entry name" value="PFDH_like"/>
    <property type="match status" value="1"/>
</dbReference>
<dbReference type="EMBL" id="MLKD01000006">
    <property type="protein sequence ID" value="OQE25453.1"/>
    <property type="molecule type" value="Genomic_DNA"/>
</dbReference>
<accession>A0A1V6TIR6</accession>
<dbReference type="InterPro" id="IPR013154">
    <property type="entry name" value="ADH-like_N"/>
</dbReference>
<keyword evidence="6" id="KW-0520">NAD</keyword>
<evidence type="ECO:0000256" key="3">
    <source>
        <dbReference type="ARBA" id="ARBA00022723"/>
    </source>
</evidence>
<protein>
    <submittedName>
        <fullName evidence="10">Uncharacterized protein</fullName>
    </submittedName>
</protein>
<dbReference type="Gene3D" id="3.90.180.10">
    <property type="entry name" value="Medium-chain alcohol dehydrogenases, catalytic domain"/>
    <property type="match status" value="1"/>
</dbReference>
<dbReference type="OrthoDB" id="256333at2759"/>
<dbReference type="Pfam" id="PF00107">
    <property type="entry name" value="ADH_zinc_N"/>
    <property type="match status" value="1"/>
</dbReference>
<dbReference type="PANTHER" id="PTHR42813">
    <property type="entry name" value="ZINC-TYPE ALCOHOL DEHYDROGENASE-LIKE"/>
    <property type="match status" value="1"/>
</dbReference>
<reference evidence="11" key="1">
    <citation type="journal article" date="2017" name="Nat. Microbiol.">
        <title>Global analysis of biosynthetic gene clusters reveals vast potential of secondary metabolite production in Penicillium species.</title>
        <authorList>
            <person name="Nielsen J.C."/>
            <person name="Grijseels S."/>
            <person name="Prigent S."/>
            <person name="Ji B."/>
            <person name="Dainat J."/>
            <person name="Nielsen K.F."/>
            <person name="Frisvad J.C."/>
            <person name="Workman M."/>
            <person name="Nielsen J."/>
        </authorList>
    </citation>
    <scope>NUCLEOTIDE SEQUENCE [LARGE SCALE GENOMIC DNA]</scope>
    <source>
        <strain evidence="11">IBT 24891</strain>
    </source>
</reference>
<evidence type="ECO:0000256" key="4">
    <source>
        <dbReference type="ARBA" id="ARBA00022833"/>
    </source>
</evidence>
<evidence type="ECO:0000313" key="10">
    <source>
        <dbReference type="EMBL" id="OQE25453.1"/>
    </source>
</evidence>
<feature type="domain" description="Alcohol dehydrogenase-like C-terminal" evidence="8">
    <location>
        <begin position="192"/>
        <end position="265"/>
    </location>
</feature>
<keyword evidence="3 7" id="KW-0479">Metal-binding</keyword>
<dbReference type="InterPro" id="IPR036291">
    <property type="entry name" value="NAD(P)-bd_dom_sf"/>
</dbReference>
<comment type="cofactor">
    <cofactor evidence="1 7">
        <name>Zn(2+)</name>
        <dbReference type="ChEBI" id="CHEBI:29105"/>
    </cofactor>
</comment>
<sequence length="385" mass="41058">MASILNETMRAVVWQGQPFNISVMDVPMPTIINQTDVIVKISRAAICGSDLHIYRGTMEGQVLPVGIGHEGVGYVSEVGSLVGSLNVGDPVIVPFTSPDGHIDTELTPVPYAAFGNGGSLGGTQAEYLRVPFADEGLIPIPNVNYTDPDTDETTSLLNDYVMMSDIFATGWTALDFSGMEPGDTVAIFGAGPVGLMAAYSAALRGASRIYSVDYVPERLKLAKSIGAIPINFQDADPVHQIMALEPNGVSRSVDCVGFEQLNRNLTVQSDVIIRNMLAITSDNGGMGTVGVYTHEHGNTASQPRASTIHTHFNLSLADFWGKGLHWGAGISRPLDLAPNLLHLVASGKARPGFIVSDVIDIEDAPDAYARFNTRNATKVVINFDS</sequence>
<dbReference type="Gene3D" id="3.40.50.720">
    <property type="entry name" value="NAD(P)-binding Rossmann-like Domain"/>
    <property type="match status" value="1"/>
</dbReference>
<dbReference type="PROSITE" id="PS00059">
    <property type="entry name" value="ADH_ZINC"/>
    <property type="match status" value="1"/>
</dbReference>
<dbReference type="STRING" id="303698.A0A1V6TIR6"/>
<evidence type="ECO:0000256" key="5">
    <source>
        <dbReference type="ARBA" id="ARBA00023002"/>
    </source>
</evidence>
<evidence type="ECO:0000313" key="11">
    <source>
        <dbReference type="Proteomes" id="UP000191285"/>
    </source>
</evidence>
<dbReference type="SUPFAM" id="SSF51735">
    <property type="entry name" value="NAD(P)-binding Rossmann-fold domains"/>
    <property type="match status" value="1"/>
</dbReference>
<evidence type="ECO:0000259" key="9">
    <source>
        <dbReference type="Pfam" id="PF08240"/>
    </source>
</evidence>
<dbReference type="SUPFAM" id="SSF50129">
    <property type="entry name" value="GroES-like"/>
    <property type="match status" value="1"/>
</dbReference>
<keyword evidence="4 7" id="KW-0862">Zinc</keyword>
<dbReference type="InterPro" id="IPR002328">
    <property type="entry name" value="ADH_Zn_CS"/>
</dbReference>
<comment type="similarity">
    <text evidence="2 7">Belongs to the zinc-containing alcohol dehydrogenase family.</text>
</comment>
<dbReference type="AlphaFoldDB" id="A0A1V6TIR6"/>
<dbReference type="Pfam" id="PF08240">
    <property type="entry name" value="ADH_N"/>
    <property type="match status" value="1"/>
</dbReference>
<gene>
    <name evidence="10" type="ORF">PENSTE_c006G06042</name>
</gene>
<organism evidence="10 11">
    <name type="scientific">Penicillium steckii</name>
    <dbReference type="NCBI Taxonomy" id="303698"/>
    <lineage>
        <taxon>Eukaryota</taxon>
        <taxon>Fungi</taxon>
        <taxon>Dikarya</taxon>
        <taxon>Ascomycota</taxon>
        <taxon>Pezizomycotina</taxon>
        <taxon>Eurotiomycetes</taxon>
        <taxon>Eurotiomycetidae</taxon>
        <taxon>Eurotiales</taxon>
        <taxon>Aspergillaceae</taxon>
        <taxon>Penicillium</taxon>
    </lineage>
</organism>
<dbReference type="GO" id="GO:0016491">
    <property type="term" value="F:oxidoreductase activity"/>
    <property type="evidence" value="ECO:0007669"/>
    <property type="project" value="UniProtKB-KW"/>
</dbReference>
<evidence type="ECO:0000256" key="7">
    <source>
        <dbReference type="RuleBase" id="RU361277"/>
    </source>
</evidence>